<dbReference type="AlphaFoldDB" id="A0A5C3KTI2"/>
<keyword evidence="2" id="KW-1185">Reference proteome</keyword>
<evidence type="ECO:0000313" key="1">
    <source>
        <dbReference type="EMBL" id="TFK23901.1"/>
    </source>
</evidence>
<dbReference type="EMBL" id="ML210210">
    <property type="protein sequence ID" value="TFK23901.1"/>
    <property type="molecule type" value="Genomic_DNA"/>
</dbReference>
<name>A0A5C3KTI2_COPMA</name>
<evidence type="ECO:0000313" key="2">
    <source>
        <dbReference type="Proteomes" id="UP000307440"/>
    </source>
</evidence>
<evidence type="ECO:0008006" key="3">
    <source>
        <dbReference type="Google" id="ProtNLM"/>
    </source>
</evidence>
<protein>
    <recommendedName>
        <fullName evidence="3">Fungal-type protein kinase domain-containing protein</fullName>
    </recommendedName>
</protein>
<organism evidence="1 2">
    <name type="scientific">Coprinopsis marcescibilis</name>
    <name type="common">Agaric fungus</name>
    <name type="synonym">Psathyrella marcescibilis</name>
    <dbReference type="NCBI Taxonomy" id="230819"/>
    <lineage>
        <taxon>Eukaryota</taxon>
        <taxon>Fungi</taxon>
        <taxon>Dikarya</taxon>
        <taxon>Basidiomycota</taxon>
        <taxon>Agaricomycotina</taxon>
        <taxon>Agaricomycetes</taxon>
        <taxon>Agaricomycetidae</taxon>
        <taxon>Agaricales</taxon>
        <taxon>Agaricineae</taxon>
        <taxon>Psathyrellaceae</taxon>
        <taxon>Coprinopsis</taxon>
    </lineage>
</organism>
<accession>A0A5C3KTI2</accession>
<dbReference type="Proteomes" id="UP000307440">
    <property type="component" value="Unassembled WGS sequence"/>
</dbReference>
<reference evidence="1 2" key="1">
    <citation type="journal article" date="2019" name="Nat. Ecol. Evol.">
        <title>Megaphylogeny resolves global patterns of mushroom evolution.</title>
        <authorList>
            <person name="Varga T."/>
            <person name="Krizsan K."/>
            <person name="Foldi C."/>
            <person name="Dima B."/>
            <person name="Sanchez-Garcia M."/>
            <person name="Sanchez-Ramirez S."/>
            <person name="Szollosi G.J."/>
            <person name="Szarkandi J.G."/>
            <person name="Papp V."/>
            <person name="Albert L."/>
            <person name="Andreopoulos W."/>
            <person name="Angelini C."/>
            <person name="Antonin V."/>
            <person name="Barry K.W."/>
            <person name="Bougher N.L."/>
            <person name="Buchanan P."/>
            <person name="Buyck B."/>
            <person name="Bense V."/>
            <person name="Catcheside P."/>
            <person name="Chovatia M."/>
            <person name="Cooper J."/>
            <person name="Damon W."/>
            <person name="Desjardin D."/>
            <person name="Finy P."/>
            <person name="Geml J."/>
            <person name="Haridas S."/>
            <person name="Hughes K."/>
            <person name="Justo A."/>
            <person name="Karasinski D."/>
            <person name="Kautmanova I."/>
            <person name="Kiss B."/>
            <person name="Kocsube S."/>
            <person name="Kotiranta H."/>
            <person name="LaButti K.M."/>
            <person name="Lechner B.E."/>
            <person name="Liimatainen K."/>
            <person name="Lipzen A."/>
            <person name="Lukacs Z."/>
            <person name="Mihaltcheva S."/>
            <person name="Morgado L.N."/>
            <person name="Niskanen T."/>
            <person name="Noordeloos M.E."/>
            <person name="Ohm R.A."/>
            <person name="Ortiz-Santana B."/>
            <person name="Ovrebo C."/>
            <person name="Racz N."/>
            <person name="Riley R."/>
            <person name="Savchenko A."/>
            <person name="Shiryaev A."/>
            <person name="Soop K."/>
            <person name="Spirin V."/>
            <person name="Szebenyi C."/>
            <person name="Tomsovsky M."/>
            <person name="Tulloss R.E."/>
            <person name="Uehling J."/>
            <person name="Grigoriev I.V."/>
            <person name="Vagvolgyi C."/>
            <person name="Papp T."/>
            <person name="Martin F.M."/>
            <person name="Miettinen O."/>
            <person name="Hibbett D.S."/>
            <person name="Nagy L.G."/>
        </authorList>
    </citation>
    <scope>NUCLEOTIDE SEQUENCE [LARGE SCALE GENOMIC DNA]</scope>
    <source>
        <strain evidence="1 2">CBS 121175</strain>
    </source>
</reference>
<gene>
    <name evidence="1" type="ORF">FA15DRAFT_656382</name>
</gene>
<dbReference type="OrthoDB" id="2966458at2759"/>
<sequence>MTRRNRSKKTEVQMQYHPYKRSAAPEPRLSPWELYLSIRSLIEPPAPENAEKCRPIVELDNADQFKKVWLDCLKDTQTKLNSALYRKKLSVQRILFMKEGEGSQRTGDNQPRASRHGAIANATDPKFKAARHALESLFYILLWVAIHYNFATNTVHPSPPVLQAWISGSPQLVKRWKVLYFMEEKCGREFWPRFKNRLRR</sequence>
<proteinExistence type="predicted"/>